<evidence type="ECO:0000256" key="2">
    <source>
        <dbReference type="SAM" id="Phobius"/>
    </source>
</evidence>
<evidence type="ECO:0008006" key="5">
    <source>
        <dbReference type="Google" id="ProtNLM"/>
    </source>
</evidence>
<dbReference type="AlphaFoldDB" id="A0A3Q9FZN9"/>
<feature type="compositionally biased region" description="Low complexity" evidence="1">
    <location>
        <begin position="39"/>
        <end position="48"/>
    </location>
</feature>
<protein>
    <recommendedName>
        <fullName evidence="5">DUF4232 domain-containing protein</fullName>
    </recommendedName>
</protein>
<dbReference type="OrthoDB" id="3872225at2"/>
<evidence type="ECO:0000256" key="1">
    <source>
        <dbReference type="SAM" id="MobiDB-lite"/>
    </source>
</evidence>
<name>A0A3Q9FZN9_STRLT</name>
<keyword evidence="4" id="KW-1185">Reference proteome</keyword>
<evidence type="ECO:0000313" key="4">
    <source>
        <dbReference type="Proteomes" id="UP000267900"/>
    </source>
</evidence>
<sequence length="391" mass="39950">MSHQHFPHSPEGRDKPESSGPRAHDMTHDTNHSGDRPQGSDSLGSLGSLDEQALRRLLHGAVDDLEPSPDALEHLHRAVPARRTRRRQAVVGAAAAVILGATALPALIHVATTAGTADDHAANAASSRQRTHELTGGQRGADGDEVEPEHSHGSTQPDERKKDEEKKREDERKKDGGSATGPTGSIAGTAPAPGPTLIAASPTCDRDQLGKGTSTVGAADKNGKIYGTFRVVNVSGTVCSVAGSGVVAARAQGSADSTRVTVVDHTSGDAAPALPDPSVQPSQVILQPGQAYEIKFAWVPAADGGPNGCARPTAPTATPQTTAATAAPSATKAEEKVQPQDPDQPKPPATVVLSHTPDVGEPKAADATLPDACAGTIYRTGPLAAPTSPAA</sequence>
<feature type="transmembrane region" description="Helical" evidence="2">
    <location>
        <begin position="89"/>
        <end position="108"/>
    </location>
</feature>
<keyword evidence="2" id="KW-1133">Transmembrane helix</keyword>
<feature type="region of interest" description="Disordered" evidence="1">
    <location>
        <begin position="307"/>
        <end position="371"/>
    </location>
</feature>
<reference evidence="3 4" key="1">
    <citation type="submission" date="2018-12" db="EMBL/GenBank/DDBJ databases">
        <title>The whole draft genome of Streptomyce luteoverticillatus CGMCC 15060.</title>
        <authorList>
            <person name="Feng Z."/>
            <person name="Chen G."/>
            <person name="Zhang J."/>
            <person name="Zhu H."/>
            <person name="Yu X."/>
            <person name="Zhang W."/>
            <person name="Zhang X."/>
        </authorList>
    </citation>
    <scope>NUCLEOTIDE SEQUENCE [LARGE SCALE GENOMIC DNA]</scope>
    <source>
        <strain evidence="3 4">CGMCC 15060</strain>
    </source>
</reference>
<evidence type="ECO:0000313" key="3">
    <source>
        <dbReference type="EMBL" id="AZQ72696.1"/>
    </source>
</evidence>
<feature type="region of interest" description="Disordered" evidence="1">
    <location>
        <begin position="1"/>
        <end position="48"/>
    </location>
</feature>
<proteinExistence type="predicted"/>
<dbReference type="EMBL" id="CP034587">
    <property type="protein sequence ID" value="AZQ72696.1"/>
    <property type="molecule type" value="Genomic_DNA"/>
</dbReference>
<feature type="compositionally biased region" description="Low complexity" evidence="1">
    <location>
        <begin position="310"/>
        <end position="331"/>
    </location>
</feature>
<keyword evidence="2" id="KW-0812">Transmembrane</keyword>
<accession>A0A3Q9FZN9</accession>
<keyword evidence="2" id="KW-0472">Membrane</keyword>
<feature type="region of interest" description="Disordered" evidence="1">
    <location>
        <begin position="119"/>
        <end position="206"/>
    </location>
</feature>
<feature type="compositionally biased region" description="Basic and acidic residues" evidence="1">
    <location>
        <begin position="148"/>
        <end position="176"/>
    </location>
</feature>
<dbReference type="Proteomes" id="UP000267900">
    <property type="component" value="Chromosome"/>
</dbReference>
<organism evidence="3 4">
    <name type="scientific">Streptomyces luteoverticillatus</name>
    <name type="common">Streptoverticillium luteoverticillatus</name>
    <dbReference type="NCBI Taxonomy" id="66425"/>
    <lineage>
        <taxon>Bacteria</taxon>
        <taxon>Bacillati</taxon>
        <taxon>Actinomycetota</taxon>
        <taxon>Actinomycetes</taxon>
        <taxon>Kitasatosporales</taxon>
        <taxon>Streptomycetaceae</taxon>
        <taxon>Streptomyces</taxon>
    </lineage>
</organism>
<gene>
    <name evidence="3" type="ORF">EKH77_17025</name>
</gene>
<feature type="compositionally biased region" description="Basic and acidic residues" evidence="1">
    <location>
        <begin position="8"/>
        <end position="35"/>
    </location>
</feature>